<keyword evidence="1" id="KW-0812">Transmembrane</keyword>
<dbReference type="Proteomes" id="UP000824263">
    <property type="component" value="Unassembled WGS sequence"/>
</dbReference>
<keyword evidence="1" id="KW-1133">Transmembrane helix</keyword>
<keyword evidence="1" id="KW-0472">Membrane</keyword>
<gene>
    <name evidence="2" type="ORF">H9873_05815</name>
</gene>
<comment type="caution">
    <text evidence="2">The sequence shown here is derived from an EMBL/GenBank/DDBJ whole genome shotgun (WGS) entry which is preliminary data.</text>
</comment>
<dbReference type="AlphaFoldDB" id="A0A9D1RA68"/>
<dbReference type="Pfam" id="PF02447">
    <property type="entry name" value="GntP_permease"/>
    <property type="match status" value="1"/>
</dbReference>
<dbReference type="EMBL" id="DXGF01000106">
    <property type="protein sequence ID" value="HIW83822.1"/>
    <property type="molecule type" value="Genomic_DNA"/>
</dbReference>
<name>A0A9D1RA68_9FIRM</name>
<evidence type="ECO:0000313" key="2">
    <source>
        <dbReference type="EMBL" id="HIW83822.1"/>
    </source>
</evidence>
<dbReference type="InterPro" id="IPR003474">
    <property type="entry name" value="Glcn_transporter"/>
</dbReference>
<evidence type="ECO:0000313" key="3">
    <source>
        <dbReference type="Proteomes" id="UP000824263"/>
    </source>
</evidence>
<reference evidence="2" key="1">
    <citation type="journal article" date="2021" name="PeerJ">
        <title>Extensive microbial diversity within the chicken gut microbiome revealed by metagenomics and culture.</title>
        <authorList>
            <person name="Gilroy R."/>
            <person name="Ravi A."/>
            <person name="Getino M."/>
            <person name="Pursley I."/>
            <person name="Horton D.L."/>
            <person name="Alikhan N.F."/>
            <person name="Baker D."/>
            <person name="Gharbi K."/>
            <person name="Hall N."/>
            <person name="Watson M."/>
            <person name="Adriaenssens E.M."/>
            <person name="Foster-Nyarko E."/>
            <person name="Jarju S."/>
            <person name="Secka A."/>
            <person name="Antonio M."/>
            <person name="Oren A."/>
            <person name="Chaudhuri R.R."/>
            <person name="La Ragione R."/>
            <person name="Hildebrand F."/>
            <person name="Pallen M.J."/>
        </authorList>
    </citation>
    <scope>NUCLEOTIDE SEQUENCE</scope>
    <source>
        <strain evidence="2">ChiSxjej1B13-11762</strain>
    </source>
</reference>
<reference evidence="2" key="2">
    <citation type="submission" date="2021-04" db="EMBL/GenBank/DDBJ databases">
        <authorList>
            <person name="Gilroy R."/>
        </authorList>
    </citation>
    <scope>NUCLEOTIDE SEQUENCE</scope>
    <source>
        <strain evidence="2">ChiSxjej1B13-11762</strain>
    </source>
</reference>
<sequence>MASMPGVAEFISGFWLINSLLEIDEKTTLKLWTIVETTVGSTGLVCAILISLFA</sequence>
<accession>A0A9D1RA68</accession>
<protein>
    <submittedName>
        <fullName evidence="2">Uncharacterized protein</fullName>
    </submittedName>
</protein>
<organism evidence="2 3">
    <name type="scientific">Candidatus Dorea gallistercoris</name>
    <dbReference type="NCBI Taxonomy" id="2838542"/>
    <lineage>
        <taxon>Bacteria</taxon>
        <taxon>Bacillati</taxon>
        <taxon>Bacillota</taxon>
        <taxon>Clostridia</taxon>
        <taxon>Lachnospirales</taxon>
        <taxon>Lachnospiraceae</taxon>
        <taxon>Dorea</taxon>
    </lineage>
</organism>
<proteinExistence type="predicted"/>
<dbReference type="GO" id="GO:0016020">
    <property type="term" value="C:membrane"/>
    <property type="evidence" value="ECO:0007669"/>
    <property type="project" value="InterPro"/>
</dbReference>
<evidence type="ECO:0000256" key="1">
    <source>
        <dbReference type="SAM" id="Phobius"/>
    </source>
</evidence>
<feature type="transmembrane region" description="Helical" evidence="1">
    <location>
        <begin position="31"/>
        <end position="53"/>
    </location>
</feature>
<dbReference type="GO" id="GO:0015128">
    <property type="term" value="F:gluconate transmembrane transporter activity"/>
    <property type="evidence" value="ECO:0007669"/>
    <property type="project" value="InterPro"/>
</dbReference>